<dbReference type="PANTHER" id="PTHR33321:SF21">
    <property type="entry name" value="BASIC SECRETORY PROTEASE"/>
    <property type="match status" value="1"/>
</dbReference>
<protein>
    <submittedName>
        <fullName evidence="1">Uncharacterized protein</fullName>
    </submittedName>
</protein>
<dbReference type="InterPro" id="IPR007541">
    <property type="entry name" value="Uncharacterised_BSP"/>
</dbReference>
<evidence type="ECO:0000313" key="2">
    <source>
        <dbReference type="Proteomes" id="UP001345219"/>
    </source>
</evidence>
<dbReference type="AlphaFoldDB" id="A0AAN7JR45"/>
<gene>
    <name evidence="1" type="ORF">SAY87_020949</name>
</gene>
<reference evidence="1 2" key="1">
    <citation type="journal article" date="2023" name="Hortic Res">
        <title>Pangenome of water caltrop reveals structural variations and asymmetric subgenome divergence after allopolyploidization.</title>
        <authorList>
            <person name="Zhang X."/>
            <person name="Chen Y."/>
            <person name="Wang L."/>
            <person name="Yuan Y."/>
            <person name="Fang M."/>
            <person name="Shi L."/>
            <person name="Lu R."/>
            <person name="Comes H.P."/>
            <person name="Ma Y."/>
            <person name="Chen Y."/>
            <person name="Huang G."/>
            <person name="Zhou Y."/>
            <person name="Zheng Z."/>
            <person name="Qiu Y."/>
        </authorList>
    </citation>
    <scope>NUCLEOTIDE SEQUENCE [LARGE SCALE GENOMIC DNA]</scope>
    <source>
        <tissue evidence="1">Roots</tissue>
    </source>
</reference>
<accession>A0AAN7JR45</accession>
<evidence type="ECO:0000313" key="1">
    <source>
        <dbReference type="EMBL" id="KAK4752151.1"/>
    </source>
</evidence>
<dbReference type="Proteomes" id="UP001345219">
    <property type="component" value="Chromosome 16"/>
</dbReference>
<dbReference type="PANTHER" id="PTHR33321">
    <property type="match status" value="1"/>
</dbReference>
<sequence>MSAEEESAPLALEGKVTDACIIVSQTATSSIKAHEKSFRECHPPQNKLTYSIRRRANTSISMAARILLLSLLIFALSAVEAHEVRYTVRNTAPNSPGGKRFNRDLGASYTRHIMASSTEFIWEIFNQDSHPAQKKNVHLAACSHIS</sequence>
<keyword evidence="2" id="KW-1185">Reference proteome</keyword>
<proteinExistence type="predicted"/>
<organism evidence="1 2">
    <name type="scientific">Trapa incisa</name>
    <dbReference type="NCBI Taxonomy" id="236973"/>
    <lineage>
        <taxon>Eukaryota</taxon>
        <taxon>Viridiplantae</taxon>
        <taxon>Streptophyta</taxon>
        <taxon>Embryophyta</taxon>
        <taxon>Tracheophyta</taxon>
        <taxon>Spermatophyta</taxon>
        <taxon>Magnoliopsida</taxon>
        <taxon>eudicotyledons</taxon>
        <taxon>Gunneridae</taxon>
        <taxon>Pentapetalae</taxon>
        <taxon>rosids</taxon>
        <taxon>malvids</taxon>
        <taxon>Myrtales</taxon>
        <taxon>Lythraceae</taxon>
        <taxon>Trapa</taxon>
    </lineage>
</organism>
<dbReference type="Pfam" id="PF04450">
    <property type="entry name" value="BSP"/>
    <property type="match status" value="1"/>
</dbReference>
<comment type="caution">
    <text evidence="1">The sequence shown here is derived from an EMBL/GenBank/DDBJ whole genome shotgun (WGS) entry which is preliminary data.</text>
</comment>
<dbReference type="EMBL" id="JAXIOK010000016">
    <property type="protein sequence ID" value="KAK4752151.1"/>
    <property type="molecule type" value="Genomic_DNA"/>
</dbReference>
<name>A0AAN7JR45_9MYRT</name>